<reference evidence="2 3" key="1">
    <citation type="submission" date="2020-10" db="EMBL/GenBank/DDBJ databases">
        <title>The Coptis chinensis genome and diversification of protoberbering-type alkaloids.</title>
        <authorList>
            <person name="Wang B."/>
            <person name="Shu S."/>
            <person name="Song C."/>
            <person name="Liu Y."/>
        </authorList>
    </citation>
    <scope>NUCLEOTIDE SEQUENCE [LARGE SCALE GENOMIC DNA]</scope>
    <source>
        <strain evidence="2">HL-2020</strain>
        <tissue evidence="2">Leaf</tissue>
    </source>
</reference>
<keyword evidence="3" id="KW-1185">Reference proteome</keyword>
<comment type="caution">
    <text evidence="2">The sequence shown here is derived from an EMBL/GenBank/DDBJ whole genome shotgun (WGS) entry which is preliminary data.</text>
</comment>
<dbReference type="InterPro" id="IPR027923">
    <property type="entry name" value="Hydrophob_seed_dom"/>
</dbReference>
<dbReference type="AlphaFoldDB" id="A0A835IHC6"/>
<dbReference type="Pfam" id="PF14547">
    <property type="entry name" value="Hydrophob_seed"/>
    <property type="match status" value="1"/>
</dbReference>
<dbReference type="Proteomes" id="UP000631114">
    <property type="component" value="Unassembled WGS sequence"/>
</dbReference>
<dbReference type="Gene3D" id="1.10.110.10">
    <property type="entry name" value="Plant lipid-transfer and hydrophobic proteins"/>
    <property type="match status" value="1"/>
</dbReference>
<dbReference type="EMBL" id="JADFTS010000002">
    <property type="protein sequence ID" value="KAF9618980.1"/>
    <property type="molecule type" value="Genomic_DNA"/>
</dbReference>
<proteinExistence type="predicted"/>
<evidence type="ECO:0000313" key="3">
    <source>
        <dbReference type="Proteomes" id="UP000631114"/>
    </source>
</evidence>
<name>A0A835IHC6_9MAGN</name>
<protein>
    <recommendedName>
        <fullName evidence="1">Hydrophobic seed protein domain-containing protein</fullName>
    </recommendedName>
</protein>
<dbReference type="OrthoDB" id="1935738at2759"/>
<accession>A0A835IHC6</accession>
<dbReference type="SUPFAM" id="SSF47699">
    <property type="entry name" value="Bifunctional inhibitor/lipid-transfer protein/seed storage 2S albumin"/>
    <property type="match status" value="1"/>
</dbReference>
<dbReference type="CDD" id="cd01958">
    <property type="entry name" value="HPS_like"/>
    <property type="match status" value="1"/>
</dbReference>
<evidence type="ECO:0000259" key="1">
    <source>
        <dbReference type="Pfam" id="PF14547"/>
    </source>
</evidence>
<feature type="domain" description="Hydrophobic seed protein" evidence="1">
    <location>
        <begin position="7"/>
        <end position="90"/>
    </location>
</feature>
<gene>
    <name evidence="2" type="ORF">IFM89_002975</name>
</gene>
<dbReference type="InterPro" id="IPR051636">
    <property type="entry name" value="Plant_LTP/defense-related"/>
</dbReference>
<sequence>MIQSYPTCLINALKLGACVDVLGGLIHIGLGDPIENVCCPVLGGLLELEAAICLCTTLRLKLLNLNIFIPLALQALITCGKTPPLGFICPPLT</sequence>
<dbReference type="InterPro" id="IPR036312">
    <property type="entry name" value="Bifun_inhib/LTP/seed_sf"/>
</dbReference>
<organism evidence="2 3">
    <name type="scientific">Coptis chinensis</name>
    <dbReference type="NCBI Taxonomy" id="261450"/>
    <lineage>
        <taxon>Eukaryota</taxon>
        <taxon>Viridiplantae</taxon>
        <taxon>Streptophyta</taxon>
        <taxon>Embryophyta</taxon>
        <taxon>Tracheophyta</taxon>
        <taxon>Spermatophyta</taxon>
        <taxon>Magnoliopsida</taxon>
        <taxon>Ranunculales</taxon>
        <taxon>Ranunculaceae</taxon>
        <taxon>Coptidoideae</taxon>
        <taxon>Coptis</taxon>
    </lineage>
</organism>
<dbReference type="PANTHER" id="PTHR31731">
    <property type="match status" value="1"/>
</dbReference>
<evidence type="ECO:0000313" key="2">
    <source>
        <dbReference type="EMBL" id="KAF9618980.1"/>
    </source>
</evidence>